<gene>
    <name evidence="9" type="ORF">FEI13_09025</name>
</gene>
<protein>
    <submittedName>
        <fullName evidence="9">MFS transporter</fullName>
    </submittedName>
</protein>
<dbReference type="Pfam" id="PF07690">
    <property type="entry name" value="MFS_1"/>
    <property type="match status" value="1"/>
</dbReference>
<feature type="transmembrane region" description="Helical" evidence="7">
    <location>
        <begin position="79"/>
        <end position="96"/>
    </location>
</feature>
<dbReference type="Proteomes" id="UP000306973">
    <property type="component" value="Unassembled WGS sequence"/>
</dbReference>
<feature type="transmembrane region" description="Helical" evidence="7">
    <location>
        <begin position="50"/>
        <end position="67"/>
    </location>
</feature>
<evidence type="ECO:0000259" key="8">
    <source>
        <dbReference type="PROSITE" id="PS50850"/>
    </source>
</evidence>
<accession>A0A5R8MH33</accession>
<evidence type="ECO:0000256" key="2">
    <source>
        <dbReference type="ARBA" id="ARBA00022448"/>
    </source>
</evidence>
<sequence length="397" mass="41455">MSDTPNSARRVLTIAAILISLLAQMQAMGLLGIAIPLSLANQSTPIGEIGAVMAFYSVGLILGCWQGKRLIRHVGHIRAFAGFASLATMVGILHAFGGDAQLWGLLRLSSGFAAGVMLIVLESWLSSFAGPRNRGRLLALHQMVFYLALGSGQLLINFAAQEPQRAFLMAALLSAFGALPLAWVRTQNPPLPDSRTMPLTALLRRAPVGVLGAVGAGCAVGAFYNLAPLYGRQTGLSTYEISIFMAALVFGGMLLQYPVGRLADRYGRTTVLMLLLGLVAITALSLVGAKPSFPLPVVALALGSLLGCIQPTSVGVAHDRLPSEQLVAASSGLLIGYAIGGVAAPILASASMAQWGPTALFAFVSIFEVSILLAIGTCLMLRHAGIGVSPERLQSNE</sequence>
<dbReference type="PANTHER" id="PTHR23521">
    <property type="entry name" value="TRANSPORTER MFS SUPERFAMILY"/>
    <property type="match status" value="1"/>
</dbReference>
<dbReference type="EMBL" id="VBUI01000012">
    <property type="protein sequence ID" value="TLF50561.1"/>
    <property type="molecule type" value="Genomic_DNA"/>
</dbReference>
<comment type="subcellular location">
    <subcellularLocation>
        <location evidence="1">Cell membrane</location>
        <topology evidence="1">Multi-pass membrane protein</topology>
    </subcellularLocation>
</comment>
<dbReference type="AlphaFoldDB" id="A0A5R8MH33"/>
<dbReference type="PROSITE" id="PS50850">
    <property type="entry name" value="MFS"/>
    <property type="match status" value="1"/>
</dbReference>
<organism evidence="9 10">
    <name type="scientific">Halomonas urmiana</name>
    <dbReference type="NCBI Taxonomy" id="490901"/>
    <lineage>
        <taxon>Bacteria</taxon>
        <taxon>Pseudomonadati</taxon>
        <taxon>Pseudomonadota</taxon>
        <taxon>Gammaproteobacteria</taxon>
        <taxon>Oceanospirillales</taxon>
        <taxon>Halomonadaceae</taxon>
        <taxon>Halomonas</taxon>
    </lineage>
</organism>
<reference evidence="9 10" key="1">
    <citation type="journal article" date="2007" name="Int. J. Syst. Evol. Microbiol.">
        <title>Halomonas saccharevitans sp. nov., Halomonas arcis sp. nov. and Halomonas subterranea sp. nov., halophilic bacteria isolated from hypersaline environments of China.</title>
        <authorList>
            <person name="Xu X.W."/>
            <person name="Wu Y.H."/>
            <person name="Zhou Z."/>
            <person name="Wang C.S."/>
            <person name="Zhou Y.G."/>
            <person name="Zhang H.B."/>
            <person name="Wang Y."/>
            <person name="Wu M."/>
        </authorList>
    </citation>
    <scope>NUCLEOTIDE SEQUENCE [LARGE SCALE GENOMIC DNA]</scope>
    <source>
        <strain evidence="9 10">TBZ3</strain>
    </source>
</reference>
<feature type="transmembrane region" description="Helical" evidence="7">
    <location>
        <begin position="137"/>
        <end position="160"/>
    </location>
</feature>
<dbReference type="GO" id="GO:0022857">
    <property type="term" value="F:transmembrane transporter activity"/>
    <property type="evidence" value="ECO:0007669"/>
    <property type="project" value="InterPro"/>
</dbReference>
<feature type="transmembrane region" description="Helical" evidence="7">
    <location>
        <begin position="360"/>
        <end position="381"/>
    </location>
</feature>
<dbReference type="InterPro" id="IPR011701">
    <property type="entry name" value="MFS"/>
</dbReference>
<dbReference type="InterPro" id="IPR047200">
    <property type="entry name" value="MFS_YcaD-like"/>
</dbReference>
<keyword evidence="5 7" id="KW-1133">Transmembrane helix</keyword>
<dbReference type="GO" id="GO:0005886">
    <property type="term" value="C:plasma membrane"/>
    <property type="evidence" value="ECO:0007669"/>
    <property type="project" value="UniProtKB-SubCell"/>
</dbReference>
<name>A0A5R8MH33_9GAMM</name>
<keyword evidence="10" id="KW-1185">Reference proteome</keyword>
<evidence type="ECO:0000256" key="7">
    <source>
        <dbReference type="SAM" id="Phobius"/>
    </source>
</evidence>
<feature type="transmembrane region" description="Helical" evidence="7">
    <location>
        <begin position="166"/>
        <end position="185"/>
    </location>
</feature>
<feature type="transmembrane region" description="Helical" evidence="7">
    <location>
        <begin position="295"/>
        <end position="314"/>
    </location>
</feature>
<feature type="transmembrane region" description="Helical" evidence="7">
    <location>
        <begin position="271"/>
        <end position="289"/>
    </location>
</feature>
<feature type="transmembrane region" description="Helical" evidence="7">
    <location>
        <begin position="102"/>
        <end position="125"/>
    </location>
</feature>
<dbReference type="Gene3D" id="1.20.1250.20">
    <property type="entry name" value="MFS general substrate transporter like domains"/>
    <property type="match status" value="2"/>
</dbReference>
<evidence type="ECO:0000313" key="10">
    <source>
        <dbReference type="Proteomes" id="UP000306973"/>
    </source>
</evidence>
<keyword evidence="2" id="KW-0813">Transport</keyword>
<dbReference type="SUPFAM" id="SSF103473">
    <property type="entry name" value="MFS general substrate transporter"/>
    <property type="match status" value="1"/>
</dbReference>
<evidence type="ECO:0000256" key="4">
    <source>
        <dbReference type="ARBA" id="ARBA00022692"/>
    </source>
</evidence>
<feature type="domain" description="Major facilitator superfamily (MFS) profile" evidence="8">
    <location>
        <begin position="205"/>
        <end position="397"/>
    </location>
</feature>
<dbReference type="RefSeq" id="WP_138181209.1">
    <property type="nucleotide sequence ID" value="NZ_VBUI01000012.1"/>
</dbReference>
<feature type="transmembrane region" description="Helical" evidence="7">
    <location>
        <begin position="239"/>
        <end position="259"/>
    </location>
</feature>
<feature type="transmembrane region" description="Helical" evidence="7">
    <location>
        <begin position="326"/>
        <end position="348"/>
    </location>
</feature>
<comment type="caution">
    <text evidence="9">The sequence shown here is derived from an EMBL/GenBank/DDBJ whole genome shotgun (WGS) entry which is preliminary data.</text>
</comment>
<evidence type="ECO:0000256" key="5">
    <source>
        <dbReference type="ARBA" id="ARBA00022989"/>
    </source>
</evidence>
<dbReference type="PANTHER" id="PTHR23521:SF2">
    <property type="entry name" value="TRANSPORTER MFS SUPERFAMILY"/>
    <property type="match status" value="1"/>
</dbReference>
<keyword evidence="6 7" id="KW-0472">Membrane</keyword>
<dbReference type="InterPro" id="IPR020846">
    <property type="entry name" value="MFS_dom"/>
</dbReference>
<dbReference type="InterPro" id="IPR036259">
    <property type="entry name" value="MFS_trans_sf"/>
</dbReference>
<evidence type="ECO:0000256" key="6">
    <source>
        <dbReference type="ARBA" id="ARBA00023136"/>
    </source>
</evidence>
<evidence type="ECO:0000256" key="3">
    <source>
        <dbReference type="ARBA" id="ARBA00022475"/>
    </source>
</evidence>
<dbReference type="CDD" id="cd17477">
    <property type="entry name" value="MFS_YcaD_like"/>
    <property type="match status" value="1"/>
</dbReference>
<feature type="transmembrane region" description="Helical" evidence="7">
    <location>
        <begin position="206"/>
        <end position="227"/>
    </location>
</feature>
<evidence type="ECO:0000313" key="9">
    <source>
        <dbReference type="EMBL" id="TLF50561.1"/>
    </source>
</evidence>
<keyword evidence="3" id="KW-1003">Cell membrane</keyword>
<proteinExistence type="predicted"/>
<dbReference type="OrthoDB" id="9810614at2"/>
<keyword evidence="4 7" id="KW-0812">Transmembrane</keyword>
<evidence type="ECO:0000256" key="1">
    <source>
        <dbReference type="ARBA" id="ARBA00004651"/>
    </source>
</evidence>